<sequence length="282" mass="29517">MRAHVLGIDHVIVLVRELEAAAADYGRLGFTISPRGTHSAHMGTGNHTIMFERDYFELMGVLAPTDANARWRELLARREGMSGVALKTDKASGAAAEMRAAGIAAADPVHFARPVDLPGGGKGEAAFDTTQFPPEATPDARMFCCQHLTPHTVWIAALQRHANSAHGLAEVLLATDDPAEAGAAYARIFDRDTAPVPGGVAVATGNTPLVLLGPGALAARYPAVDLAALPARGLAGFVVRVRRREDARAALLAGGVAFVEEGRSLVVGPAAARGALIEFRPD</sequence>
<dbReference type="EMBL" id="RJKX01000017">
    <property type="protein sequence ID" value="ROP83237.1"/>
    <property type="molecule type" value="Genomic_DNA"/>
</dbReference>
<feature type="domain" description="Glyoxalase-like" evidence="1">
    <location>
        <begin position="8"/>
        <end position="188"/>
    </location>
</feature>
<protein>
    <submittedName>
        <fullName evidence="2">Glyoxalase-like protein</fullName>
    </submittedName>
</protein>
<accession>A0A3N1KVF6</accession>
<evidence type="ECO:0000259" key="1">
    <source>
        <dbReference type="Pfam" id="PF13468"/>
    </source>
</evidence>
<evidence type="ECO:0000313" key="3">
    <source>
        <dbReference type="Proteomes" id="UP000278222"/>
    </source>
</evidence>
<dbReference type="AlphaFoldDB" id="A0A3N1KVF6"/>
<organism evidence="2 3">
    <name type="scientific">Stella humosa</name>
    <dbReference type="NCBI Taxonomy" id="94"/>
    <lineage>
        <taxon>Bacteria</taxon>
        <taxon>Pseudomonadati</taxon>
        <taxon>Pseudomonadota</taxon>
        <taxon>Alphaproteobacteria</taxon>
        <taxon>Rhodospirillales</taxon>
        <taxon>Stellaceae</taxon>
        <taxon>Stella</taxon>
    </lineage>
</organism>
<gene>
    <name evidence="2" type="ORF">EDC65_4770</name>
</gene>
<name>A0A3N1KVF6_9PROT</name>
<dbReference type="PANTHER" id="PTHR40265:SF1">
    <property type="entry name" value="GLYOXALASE-LIKE DOMAIN-CONTAINING PROTEIN"/>
    <property type="match status" value="1"/>
</dbReference>
<keyword evidence="3" id="KW-1185">Reference proteome</keyword>
<dbReference type="SUPFAM" id="SSF54593">
    <property type="entry name" value="Glyoxalase/Bleomycin resistance protein/Dihydroxybiphenyl dioxygenase"/>
    <property type="match status" value="1"/>
</dbReference>
<dbReference type="InterPro" id="IPR029068">
    <property type="entry name" value="Glyas_Bleomycin-R_OHBP_Dase"/>
</dbReference>
<comment type="caution">
    <text evidence="2">The sequence shown here is derived from an EMBL/GenBank/DDBJ whole genome shotgun (WGS) entry which is preliminary data.</text>
</comment>
<dbReference type="Pfam" id="PF13468">
    <property type="entry name" value="Glyoxalase_3"/>
    <property type="match status" value="1"/>
</dbReference>
<evidence type="ECO:0000313" key="2">
    <source>
        <dbReference type="EMBL" id="ROP83237.1"/>
    </source>
</evidence>
<dbReference type="RefSeq" id="WP_142235626.1">
    <property type="nucleotide sequence ID" value="NZ_AP019700.1"/>
</dbReference>
<proteinExistence type="predicted"/>
<reference evidence="2 3" key="1">
    <citation type="submission" date="2018-11" db="EMBL/GenBank/DDBJ databases">
        <title>Genomic Encyclopedia of Type Strains, Phase IV (KMG-IV): sequencing the most valuable type-strain genomes for metagenomic binning, comparative biology and taxonomic classification.</title>
        <authorList>
            <person name="Goeker M."/>
        </authorList>
    </citation>
    <scope>NUCLEOTIDE SEQUENCE [LARGE SCALE GENOMIC DNA]</scope>
    <source>
        <strain evidence="2 3">DSM 5900</strain>
    </source>
</reference>
<dbReference type="InterPro" id="IPR025870">
    <property type="entry name" value="Glyoxalase-like_dom"/>
</dbReference>
<dbReference type="PANTHER" id="PTHR40265">
    <property type="entry name" value="BLL2707 PROTEIN"/>
    <property type="match status" value="1"/>
</dbReference>
<dbReference type="OrthoDB" id="9812467at2"/>
<dbReference type="Gene3D" id="3.10.180.10">
    <property type="entry name" value="2,3-Dihydroxybiphenyl 1,2-Dioxygenase, domain 1"/>
    <property type="match status" value="1"/>
</dbReference>
<dbReference type="Proteomes" id="UP000278222">
    <property type="component" value="Unassembled WGS sequence"/>
</dbReference>